<feature type="compositionally biased region" description="Basic and acidic residues" evidence="1">
    <location>
        <begin position="1"/>
        <end position="12"/>
    </location>
</feature>
<name>A0A080Z761_PHYNI</name>
<dbReference type="Proteomes" id="UP000028582">
    <property type="component" value="Unassembled WGS sequence"/>
</dbReference>
<evidence type="ECO:0000313" key="3">
    <source>
        <dbReference type="Proteomes" id="UP000028582"/>
    </source>
</evidence>
<gene>
    <name evidence="2" type="ORF">F444_19629</name>
</gene>
<evidence type="ECO:0000313" key="2">
    <source>
        <dbReference type="EMBL" id="ETO62472.1"/>
    </source>
</evidence>
<sequence length="173" mass="19885">RTPRAVGDHDQARLTLVLPDGAKALEEPRVHEEQQTQDELPVQEESRALVVPQEREELWAQRVKIDTRNLKVEPFDGSVLEGNFDSKTRDFVEELSDQIEDAQTLAGQEWSDAAKRAILKMFLTGTALKWYRDWRSVNPAASYADSCDALIHEYRPVLLSTDVTNRIRKEKKR</sequence>
<organism evidence="2 3">
    <name type="scientific">Phytophthora nicotianae P1976</name>
    <dbReference type="NCBI Taxonomy" id="1317066"/>
    <lineage>
        <taxon>Eukaryota</taxon>
        <taxon>Sar</taxon>
        <taxon>Stramenopiles</taxon>
        <taxon>Oomycota</taxon>
        <taxon>Peronosporomycetes</taxon>
        <taxon>Peronosporales</taxon>
        <taxon>Peronosporaceae</taxon>
        <taxon>Phytophthora</taxon>
    </lineage>
</organism>
<dbReference type="EMBL" id="ANJA01003586">
    <property type="protein sequence ID" value="ETO62472.1"/>
    <property type="molecule type" value="Genomic_DNA"/>
</dbReference>
<evidence type="ECO:0000256" key="1">
    <source>
        <dbReference type="SAM" id="MobiDB-lite"/>
    </source>
</evidence>
<accession>A0A080Z761</accession>
<feature type="non-terminal residue" evidence="2">
    <location>
        <position position="1"/>
    </location>
</feature>
<protein>
    <submittedName>
        <fullName evidence="2">Uncharacterized protein</fullName>
    </submittedName>
</protein>
<reference evidence="2 3" key="1">
    <citation type="submission" date="2013-11" db="EMBL/GenBank/DDBJ databases">
        <title>The Genome Sequence of Phytophthora parasitica P1976.</title>
        <authorList>
            <consortium name="The Broad Institute Genomics Platform"/>
            <person name="Russ C."/>
            <person name="Tyler B."/>
            <person name="Panabieres F."/>
            <person name="Shan W."/>
            <person name="Tripathy S."/>
            <person name="Grunwald N."/>
            <person name="Machado M."/>
            <person name="Johnson C.S."/>
            <person name="Walker B."/>
            <person name="Young S."/>
            <person name="Zeng Q."/>
            <person name="Gargeya S."/>
            <person name="Fitzgerald M."/>
            <person name="Haas B."/>
            <person name="Abouelleil A."/>
            <person name="Allen A.W."/>
            <person name="Alvarado L."/>
            <person name="Arachchi H.M."/>
            <person name="Berlin A.M."/>
            <person name="Chapman S.B."/>
            <person name="Gainer-Dewar J."/>
            <person name="Goldberg J."/>
            <person name="Griggs A."/>
            <person name="Gujja S."/>
            <person name="Hansen M."/>
            <person name="Howarth C."/>
            <person name="Imamovic A."/>
            <person name="Ireland A."/>
            <person name="Larimer J."/>
            <person name="McCowan C."/>
            <person name="Murphy C."/>
            <person name="Pearson M."/>
            <person name="Poon T.W."/>
            <person name="Priest M."/>
            <person name="Roberts A."/>
            <person name="Saif S."/>
            <person name="Shea T."/>
            <person name="Sisk P."/>
            <person name="Sykes S."/>
            <person name="Wortman J."/>
            <person name="Nusbaum C."/>
            <person name="Birren B."/>
        </authorList>
    </citation>
    <scope>NUCLEOTIDE SEQUENCE [LARGE SCALE GENOMIC DNA]</scope>
    <source>
        <strain evidence="2 3">P1976</strain>
    </source>
</reference>
<comment type="caution">
    <text evidence="2">The sequence shown here is derived from an EMBL/GenBank/DDBJ whole genome shotgun (WGS) entry which is preliminary data.</text>
</comment>
<proteinExistence type="predicted"/>
<feature type="region of interest" description="Disordered" evidence="1">
    <location>
        <begin position="1"/>
        <end position="21"/>
    </location>
</feature>
<dbReference type="AlphaFoldDB" id="A0A080Z761"/>
<dbReference type="OrthoDB" id="129752at2759"/>